<evidence type="ECO:0000256" key="6">
    <source>
        <dbReference type="ARBA" id="ARBA00022679"/>
    </source>
</evidence>
<feature type="transmembrane region" description="Helical" evidence="18">
    <location>
        <begin position="233"/>
        <end position="253"/>
    </location>
</feature>
<evidence type="ECO:0000256" key="10">
    <source>
        <dbReference type="ARBA" id="ARBA00022989"/>
    </source>
</evidence>
<keyword evidence="9" id="KW-0256">Endoplasmic reticulum</keyword>
<evidence type="ECO:0000256" key="12">
    <source>
        <dbReference type="ARBA" id="ARBA00039583"/>
    </source>
</evidence>
<dbReference type="InterPro" id="IPR003342">
    <property type="entry name" value="ArnT-like_N"/>
</dbReference>
<dbReference type="Proteomes" id="UP000694867">
    <property type="component" value="Unplaced"/>
</dbReference>
<feature type="transmembrane region" description="Helical" evidence="18">
    <location>
        <begin position="125"/>
        <end position="144"/>
    </location>
</feature>
<dbReference type="CTD" id="136029537"/>
<name>A0AAJ6QUA1_9ACAR</name>
<evidence type="ECO:0000313" key="21">
    <source>
        <dbReference type="RefSeq" id="XP_003744248.1"/>
    </source>
</evidence>
<dbReference type="EC" id="2.4.1.109" evidence="4"/>
<keyword evidence="7 18" id="KW-0812">Transmembrane</keyword>
<comment type="subunit">
    <text evidence="16">Interacts with Rt/POMT1.</text>
</comment>
<dbReference type="KEGG" id="goe:100908933"/>
<evidence type="ECO:0000256" key="15">
    <source>
        <dbReference type="ARBA" id="ARBA00059310"/>
    </source>
</evidence>
<evidence type="ECO:0000256" key="13">
    <source>
        <dbReference type="ARBA" id="ARBA00045085"/>
    </source>
</evidence>
<feature type="transmembrane region" description="Helical" evidence="18">
    <location>
        <begin position="12"/>
        <end position="29"/>
    </location>
</feature>
<evidence type="ECO:0000256" key="11">
    <source>
        <dbReference type="ARBA" id="ARBA00023136"/>
    </source>
</evidence>
<gene>
    <name evidence="21" type="primary">LOC100908933</name>
</gene>
<dbReference type="PANTHER" id="PTHR10050:SF46">
    <property type="entry name" value="PROTEIN O-MANNOSYL-TRANSFERASE 2"/>
    <property type="match status" value="1"/>
</dbReference>
<keyword evidence="6" id="KW-0808">Transferase</keyword>
<evidence type="ECO:0000313" key="20">
    <source>
        <dbReference type="Proteomes" id="UP000694867"/>
    </source>
</evidence>
<evidence type="ECO:0000256" key="17">
    <source>
        <dbReference type="ARBA" id="ARBA00081085"/>
    </source>
</evidence>
<dbReference type="InterPro" id="IPR036300">
    <property type="entry name" value="MIR_dom_sf"/>
</dbReference>
<feature type="transmembrane region" description="Helical" evidence="18">
    <location>
        <begin position="576"/>
        <end position="596"/>
    </location>
</feature>
<keyword evidence="10 18" id="KW-1133">Transmembrane helix</keyword>
<feature type="domain" description="MIR" evidence="19">
    <location>
        <begin position="287"/>
        <end position="343"/>
    </location>
</feature>
<dbReference type="FunFam" id="2.80.10.50:FF:000026">
    <property type="entry name" value="Blast:Protein O-mannosyl-transferase 2"/>
    <property type="match status" value="1"/>
</dbReference>
<dbReference type="InterPro" id="IPR027005">
    <property type="entry name" value="PMT-like"/>
</dbReference>
<dbReference type="SMART" id="SM00472">
    <property type="entry name" value="MIR"/>
    <property type="match status" value="3"/>
</dbReference>
<dbReference type="Gene3D" id="2.80.10.50">
    <property type="match status" value="1"/>
</dbReference>
<comment type="subcellular location">
    <subcellularLocation>
        <location evidence="1">Endoplasmic reticulum membrane</location>
        <topology evidence="1">Multi-pass membrane protein</topology>
    </subcellularLocation>
</comment>
<comment type="catalytic activity">
    <reaction evidence="13">
        <text>a di-trans,poly-cis-dolichyl beta-D-mannosyl phosphate + L-threonyl-[protein] = 3-O-(alpha-D-mannosyl)-L-threonyl-[protein] + a di-trans,poly-cis-dolichyl phosphate + H(+)</text>
        <dbReference type="Rhea" id="RHEA:53396"/>
        <dbReference type="Rhea" id="RHEA-COMP:11060"/>
        <dbReference type="Rhea" id="RHEA-COMP:13547"/>
        <dbReference type="Rhea" id="RHEA-COMP:19498"/>
        <dbReference type="Rhea" id="RHEA-COMP:19501"/>
        <dbReference type="ChEBI" id="CHEBI:15378"/>
        <dbReference type="ChEBI" id="CHEBI:30013"/>
        <dbReference type="ChEBI" id="CHEBI:57683"/>
        <dbReference type="ChEBI" id="CHEBI:58211"/>
        <dbReference type="ChEBI" id="CHEBI:137323"/>
        <dbReference type="EC" id="2.4.1.109"/>
    </reaction>
</comment>
<dbReference type="Pfam" id="PF02815">
    <property type="entry name" value="MIR"/>
    <property type="match status" value="1"/>
</dbReference>
<evidence type="ECO:0000256" key="5">
    <source>
        <dbReference type="ARBA" id="ARBA00022676"/>
    </source>
</evidence>
<evidence type="ECO:0000256" key="2">
    <source>
        <dbReference type="ARBA" id="ARBA00004922"/>
    </source>
</evidence>
<evidence type="ECO:0000256" key="14">
    <source>
        <dbReference type="ARBA" id="ARBA00045102"/>
    </source>
</evidence>
<dbReference type="PROSITE" id="PS50919">
    <property type="entry name" value="MIR"/>
    <property type="match status" value="3"/>
</dbReference>
<evidence type="ECO:0000256" key="1">
    <source>
        <dbReference type="ARBA" id="ARBA00004477"/>
    </source>
</evidence>
<evidence type="ECO:0000256" key="3">
    <source>
        <dbReference type="ARBA" id="ARBA00007222"/>
    </source>
</evidence>
<dbReference type="GO" id="GO:0005789">
    <property type="term" value="C:endoplasmic reticulum membrane"/>
    <property type="evidence" value="ECO:0007669"/>
    <property type="project" value="UniProtKB-SubCell"/>
</dbReference>
<comment type="function">
    <text evidence="15">Rt/POMT1 and tw/POMT2 function as a protein O-mannosyltransferase in association with each other to generate and maintain normal muscle development.</text>
</comment>
<evidence type="ECO:0000256" key="4">
    <source>
        <dbReference type="ARBA" id="ARBA00012839"/>
    </source>
</evidence>
<dbReference type="InterPro" id="IPR032421">
    <property type="entry name" value="PMT_4TMC"/>
</dbReference>
<dbReference type="PANTHER" id="PTHR10050">
    <property type="entry name" value="DOLICHYL-PHOSPHATE-MANNOSE--PROTEIN MANNOSYLTRANSFERASE"/>
    <property type="match status" value="1"/>
</dbReference>
<dbReference type="SUPFAM" id="SSF82109">
    <property type="entry name" value="MIR domain"/>
    <property type="match status" value="1"/>
</dbReference>
<dbReference type="AlphaFoldDB" id="A0AAJ6QUA1"/>
<feature type="transmembrane region" description="Helical" evidence="18">
    <location>
        <begin position="97"/>
        <end position="118"/>
    </location>
</feature>
<dbReference type="RefSeq" id="XP_003744248.1">
    <property type="nucleotide sequence ID" value="XM_003744200.1"/>
</dbReference>
<feature type="domain" description="MIR" evidence="19">
    <location>
        <begin position="353"/>
        <end position="409"/>
    </location>
</feature>
<keyword evidence="20" id="KW-1185">Reference proteome</keyword>
<dbReference type="GO" id="GO:0004169">
    <property type="term" value="F:dolichyl-phosphate-mannose-protein mannosyltransferase activity"/>
    <property type="evidence" value="ECO:0007669"/>
    <property type="project" value="UniProtKB-EC"/>
</dbReference>
<comment type="similarity">
    <text evidence="3">Belongs to the glycosyltransferase 39 family.</text>
</comment>
<evidence type="ECO:0000256" key="18">
    <source>
        <dbReference type="SAM" id="Phobius"/>
    </source>
</evidence>
<dbReference type="CDD" id="cd23282">
    <property type="entry name" value="beta-trefoil_MIR_POMT2"/>
    <property type="match status" value="1"/>
</dbReference>
<feature type="transmembrane region" description="Helical" evidence="18">
    <location>
        <begin position="639"/>
        <end position="659"/>
    </location>
</feature>
<evidence type="ECO:0000256" key="7">
    <source>
        <dbReference type="ARBA" id="ARBA00022692"/>
    </source>
</evidence>
<proteinExistence type="inferred from homology"/>
<evidence type="ECO:0000259" key="19">
    <source>
        <dbReference type="PROSITE" id="PS50919"/>
    </source>
</evidence>
<organism evidence="20 21">
    <name type="scientific">Galendromus occidentalis</name>
    <name type="common">western predatory mite</name>
    <dbReference type="NCBI Taxonomy" id="34638"/>
    <lineage>
        <taxon>Eukaryota</taxon>
        <taxon>Metazoa</taxon>
        <taxon>Ecdysozoa</taxon>
        <taxon>Arthropoda</taxon>
        <taxon>Chelicerata</taxon>
        <taxon>Arachnida</taxon>
        <taxon>Acari</taxon>
        <taxon>Parasitiformes</taxon>
        <taxon>Mesostigmata</taxon>
        <taxon>Gamasina</taxon>
        <taxon>Phytoseioidea</taxon>
        <taxon>Phytoseiidae</taxon>
        <taxon>Typhlodrominae</taxon>
        <taxon>Galendromus</taxon>
    </lineage>
</organism>
<evidence type="ECO:0000256" key="8">
    <source>
        <dbReference type="ARBA" id="ARBA00022737"/>
    </source>
</evidence>
<evidence type="ECO:0000256" key="16">
    <source>
        <dbReference type="ARBA" id="ARBA00062278"/>
    </source>
</evidence>
<protein>
    <recommendedName>
        <fullName evidence="12">Protein O-mannosyl-transferase 2</fullName>
        <ecNumber evidence="4">2.4.1.109</ecNumber>
    </recommendedName>
    <alternativeName>
        <fullName evidence="17">Protein twisted</fullName>
    </alternativeName>
</protein>
<keyword evidence="11 18" id="KW-0472">Membrane</keyword>
<feature type="transmembrane region" description="Helical" evidence="18">
    <location>
        <begin position="201"/>
        <end position="221"/>
    </location>
</feature>
<feature type="transmembrane region" description="Helical" evidence="18">
    <location>
        <begin position="543"/>
        <end position="564"/>
    </location>
</feature>
<feature type="transmembrane region" description="Helical" evidence="18">
    <location>
        <begin position="608"/>
        <end position="627"/>
    </location>
</feature>
<comment type="pathway">
    <text evidence="2">Protein modification; protein glycosylation.</text>
</comment>
<dbReference type="GeneID" id="100908933"/>
<dbReference type="InterPro" id="IPR016093">
    <property type="entry name" value="MIR_motif"/>
</dbReference>
<keyword evidence="8" id="KW-0677">Repeat</keyword>
<comment type="catalytic activity">
    <reaction evidence="14">
        <text>a di-trans,poly-cis-dolichyl beta-D-mannosyl phosphate + L-seryl-[protein] = 3-O-(alpha-D-mannosyl)-L-seryl-[protein] + a di-trans,poly-cis-dolichyl phosphate + H(+)</text>
        <dbReference type="Rhea" id="RHEA:17377"/>
        <dbReference type="Rhea" id="RHEA-COMP:9863"/>
        <dbReference type="Rhea" id="RHEA-COMP:13546"/>
        <dbReference type="Rhea" id="RHEA-COMP:19498"/>
        <dbReference type="Rhea" id="RHEA-COMP:19501"/>
        <dbReference type="ChEBI" id="CHEBI:15378"/>
        <dbReference type="ChEBI" id="CHEBI:29999"/>
        <dbReference type="ChEBI" id="CHEBI:57683"/>
        <dbReference type="ChEBI" id="CHEBI:58211"/>
        <dbReference type="ChEBI" id="CHEBI:137321"/>
        <dbReference type="EC" id="2.4.1.109"/>
    </reaction>
</comment>
<sequence>MAVKGPDEQRQWVLGFSIVVAVSFATRFHKISEPDHVCWDETHFGKMGSWYINQSFFFDVHPPLGKMLIGLSGHLTGYDGTFPFNKPGDKYNDTKYLGMRVFCAFLGAAIPPMAFIAVESLTKKISAALLASSLILFDVGMITLTQYILLDPPLLCFIMASFASCVTLQRFEPFSKLWWTCLTCTGVFLACSISVKFVGLFIVLSVGAHTAWDLWLILGDLRMPLWKLQKHFLARVLCLILLPIVLYTCFFYIHLHRLSKTGNGDGFYSSEFQARLEGNSLYTASMPRQLAYGAKISLKNHRTGGAYLHSHFHLYPEGVGARQQQVTTYSHKDDNNHWIVKTWNREPAENDTVSLVKDGDLIRLEHVQTNRNLHSHREEAPLTKRHNQVTCYGEKGVGDANDVWRVEVVKGAGPESEINTVTTKFRLIHYLTSCALQSHNKQLPKWGFDQMEVSCTPNKRDKNAIWNVEDNWFSKLQSESFERYRPGFLQMFVESHAVMFQGNAGLKPKEGEMTSRPWHWPINLRGQFFSGFEYRVYLLGNPVIWWGNIVLLAVYLLIQVGVFIKEKRRGKLVESHYITSSCRWLLLGWALHYWPFYAMGRVLYFHHYFPALMFSSMLSGVIVDYLIDLFVPQRHKSWAYAVFLLTILYSFFIFSPLAYGMQGATANMPNSTMYGLRWLETWEF</sequence>
<feature type="domain" description="MIR" evidence="19">
    <location>
        <begin position="415"/>
        <end position="471"/>
    </location>
</feature>
<keyword evidence="5" id="KW-0328">Glycosyltransferase</keyword>
<reference evidence="21" key="1">
    <citation type="submission" date="2025-08" db="UniProtKB">
        <authorList>
            <consortium name="RefSeq"/>
        </authorList>
    </citation>
    <scope>IDENTIFICATION</scope>
</reference>
<dbReference type="Pfam" id="PF16192">
    <property type="entry name" value="PMT_4TMC"/>
    <property type="match status" value="1"/>
</dbReference>
<evidence type="ECO:0000256" key="9">
    <source>
        <dbReference type="ARBA" id="ARBA00022824"/>
    </source>
</evidence>
<accession>A0AAJ6QUA1</accession>
<dbReference type="Pfam" id="PF02366">
    <property type="entry name" value="PMT"/>
    <property type="match status" value="1"/>
</dbReference>